<dbReference type="SUPFAM" id="SSF50729">
    <property type="entry name" value="PH domain-like"/>
    <property type="match status" value="1"/>
</dbReference>
<feature type="compositionally biased region" description="Basic and acidic residues" evidence="1">
    <location>
        <begin position="150"/>
        <end position="160"/>
    </location>
</feature>
<dbReference type="Gene3D" id="2.30.29.30">
    <property type="entry name" value="Pleckstrin-homology domain (PH domain)/Phosphotyrosine-binding domain (PTB)"/>
    <property type="match status" value="1"/>
</dbReference>
<evidence type="ECO:0000256" key="1">
    <source>
        <dbReference type="SAM" id="MobiDB-lite"/>
    </source>
</evidence>
<keyword evidence="3" id="KW-1185">Reference proteome</keyword>
<feature type="region of interest" description="Disordered" evidence="1">
    <location>
        <begin position="59"/>
        <end position="191"/>
    </location>
</feature>
<dbReference type="InterPro" id="IPR011993">
    <property type="entry name" value="PH-like_dom_sf"/>
</dbReference>
<dbReference type="EMBL" id="BEYU01000053">
    <property type="protein sequence ID" value="GBG29166.1"/>
    <property type="molecule type" value="Genomic_DNA"/>
</dbReference>
<gene>
    <name evidence="2" type="ORF">FCC1311_053882</name>
</gene>
<evidence type="ECO:0008006" key="4">
    <source>
        <dbReference type="Google" id="ProtNLM"/>
    </source>
</evidence>
<accession>A0A2R5GE02</accession>
<reference evidence="2 3" key="1">
    <citation type="submission" date="2017-12" db="EMBL/GenBank/DDBJ databases">
        <title>Sequencing, de novo assembly and annotation of complete genome of a new Thraustochytrid species, strain FCC1311.</title>
        <authorList>
            <person name="Sedici K."/>
            <person name="Godart F."/>
            <person name="Aiese Cigliano R."/>
            <person name="Sanseverino W."/>
            <person name="Barakat M."/>
            <person name="Ortet P."/>
            <person name="Marechal E."/>
            <person name="Cagnac O."/>
            <person name="Amato A."/>
        </authorList>
    </citation>
    <scope>NUCLEOTIDE SEQUENCE [LARGE SCALE GENOMIC DNA]</scope>
</reference>
<name>A0A2R5GE02_9STRA</name>
<organism evidence="2 3">
    <name type="scientific">Hondaea fermentalgiana</name>
    <dbReference type="NCBI Taxonomy" id="2315210"/>
    <lineage>
        <taxon>Eukaryota</taxon>
        <taxon>Sar</taxon>
        <taxon>Stramenopiles</taxon>
        <taxon>Bigyra</taxon>
        <taxon>Labyrinthulomycetes</taxon>
        <taxon>Thraustochytrida</taxon>
        <taxon>Thraustochytriidae</taxon>
        <taxon>Hondaea</taxon>
    </lineage>
</organism>
<dbReference type="Proteomes" id="UP000241890">
    <property type="component" value="Unassembled WGS sequence"/>
</dbReference>
<dbReference type="AlphaFoldDB" id="A0A2R5GE02"/>
<evidence type="ECO:0000313" key="2">
    <source>
        <dbReference type="EMBL" id="GBG29166.1"/>
    </source>
</evidence>
<feature type="compositionally biased region" description="Polar residues" evidence="1">
    <location>
        <begin position="59"/>
        <end position="73"/>
    </location>
</feature>
<dbReference type="InParanoid" id="A0A2R5GE02"/>
<protein>
    <recommendedName>
        <fullName evidence="4">PH domain-containing protein</fullName>
    </recommendedName>
</protein>
<feature type="compositionally biased region" description="Polar residues" evidence="1">
    <location>
        <begin position="161"/>
        <end position="186"/>
    </location>
</feature>
<sequence>MDADIDDVYAKTSAALKKEDEAIDNALHTSIRNELVASQQHADGLEDLAAKSLGLSVETSSTHSNVSQKSATQHHTREVDRAALKRASSSDNPPERETDTTNAYPVDILKTPHDDGGKDATPVSNRASTSDDGRKEGGASSISSRANNLGEDKEMPESHSEMGQTPASASEPQSPWSPWTAKSPTDTIGDVSIPPIELAALGKNGASMSNIPEEFEFTSPADASSSGKDLMVPLTGVIERKITTLFPTFERLWSFFHKWVSWINPSGNQVQPGPAILQSSDNGPSTLANPRPEVSAAELDVSEDNRANAWECYWSILINGKLYLYESYGDLKPLYVIRAAQCKTFSAAFSGTFDSPEFAIEATNATAQGMVIEPVGKRRRLHNHLRGASRVWFVTTSRAQTVTWVSKLRAAAHAQNPSPRIEDGNDETV</sequence>
<evidence type="ECO:0000313" key="3">
    <source>
        <dbReference type="Proteomes" id="UP000241890"/>
    </source>
</evidence>
<comment type="caution">
    <text evidence="2">The sequence shown here is derived from an EMBL/GenBank/DDBJ whole genome shotgun (WGS) entry which is preliminary data.</text>
</comment>
<proteinExistence type="predicted"/>